<dbReference type="STRING" id="1236971.JCM9152_4101"/>
<dbReference type="EMBL" id="BAUU01000040">
    <property type="protein sequence ID" value="GAE32564.1"/>
    <property type="molecule type" value="Genomic_DNA"/>
</dbReference>
<reference evidence="2" key="1">
    <citation type="journal article" date="2014" name="Genome Announc.">
        <title>Draft Genome Sequences of Three Alkaliphilic Bacillus Strains, Bacillus wakoensis JCM 9140T, Bacillus akibai JCM 9157T, and Bacillus hemicellulosilyticus JCM 9152T.</title>
        <authorList>
            <person name="Yuki M."/>
            <person name="Oshima K."/>
            <person name="Suda W."/>
            <person name="Oshida Y."/>
            <person name="Kitamura K."/>
            <person name="Iida T."/>
            <person name="Hattori M."/>
            <person name="Ohkuma M."/>
        </authorList>
    </citation>
    <scope>NUCLEOTIDE SEQUENCE [LARGE SCALE GENOMIC DNA]</scope>
    <source>
        <strain evidence="2">JCM 9152</strain>
    </source>
</reference>
<name>W4QMK1_9BACI</name>
<sequence length="165" mass="18605">MNFFSSLKFKFMLSMLCLALIPLLCLATLQSSQFSSSIQNSIKEQQTSLAELNRNSLSDWLDNKAAQLSNNLDAHPEFQEMDMEYIRSVLHYVEVSDSDVELASVVDKDGNIGTAGINLKERDYFQEVVETKEYAVSDIIINSETGNEQVVVAVRSWIKKLILMA</sequence>
<dbReference type="AlphaFoldDB" id="W4QMK1"/>
<proteinExistence type="predicted"/>
<accession>W4QMK1</accession>
<dbReference type="Gene3D" id="3.30.450.20">
    <property type="entry name" value="PAS domain"/>
    <property type="match status" value="1"/>
</dbReference>
<organism evidence="2 3">
    <name type="scientific">Halalkalibacter hemicellulosilyticusJCM 9152</name>
    <dbReference type="NCBI Taxonomy" id="1236971"/>
    <lineage>
        <taxon>Bacteria</taxon>
        <taxon>Bacillati</taxon>
        <taxon>Bacillota</taxon>
        <taxon>Bacilli</taxon>
        <taxon>Bacillales</taxon>
        <taxon>Bacillaceae</taxon>
        <taxon>Halalkalibacter</taxon>
    </lineage>
</organism>
<gene>
    <name evidence="2" type="ORF">JCM9152_4101</name>
</gene>
<feature type="signal peptide" evidence="1">
    <location>
        <begin position="1"/>
        <end position="27"/>
    </location>
</feature>
<evidence type="ECO:0000313" key="2">
    <source>
        <dbReference type="EMBL" id="GAE32564.1"/>
    </source>
</evidence>
<dbReference type="Proteomes" id="UP000018895">
    <property type="component" value="Unassembled WGS sequence"/>
</dbReference>
<dbReference type="RefSeq" id="WP_035346892.1">
    <property type="nucleotide sequence ID" value="NZ_BAUU01000040.1"/>
</dbReference>
<keyword evidence="1" id="KW-0732">Signal</keyword>
<feature type="chain" id="PRO_5039426273" evidence="1">
    <location>
        <begin position="28"/>
        <end position="165"/>
    </location>
</feature>
<comment type="caution">
    <text evidence="2">The sequence shown here is derived from an EMBL/GenBank/DDBJ whole genome shotgun (WGS) entry which is preliminary data.</text>
</comment>
<protein>
    <submittedName>
        <fullName evidence="2">Methyl-accepting chemotaxis protein</fullName>
    </submittedName>
</protein>
<evidence type="ECO:0000256" key="1">
    <source>
        <dbReference type="SAM" id="SignalP"/>
    </source>
</evidence>
<evidence type="ECO:0000313" key="3">
    <source>
        <dbReference type="Proteomes" id="UP000018895"/>
    </source>
</evidence>
<keyword evidence="3" id="KW-1185">Reference proteome</keyword>